<dbReference type="PANTHER" id="PTHR34129">
    <property type="entry name" value="BLR1139 PROTEIN"/>
    <property type="match status" value="1"/>
</dbReference>
<evidence type="ECO:0000313" key="2">
    <source>
        <dbReference type="Proteomes" id="UP000319255"/>
    </source>
</evidence>
<dbReference type="Proteomes" id="UP000319255">
    <property type="component" value="Unassembled WGS sequence"/>
</dbReference>
<keyword evidence="2" id="KW-1185">Reference proteome</keyword>
<organism evidence="1 2">
    <name type="scientific">Amaricoccus solimangrovi</name>
    <dbReference type="NCBI Taxonomy" id="2589815"/>
    <lineage>
        <taxon>Bacteria</taxon>
        <taxon>Pseudomonadati</taxon>
        <taxon>Pseudomonadota</taxon>
        <taxon>Alphaproteobacteria</taxon>
        <taxon>Rhodobacterales</taxon>
        <taxon>Paracoccaceae</taxon>
        <taxon>Amaricoccus</taxon>
    </lineage>
</organism>
<reference evidence="1 2" key="1">
    <citation type="submission" date="2019-06" db="EMBL/GenBank/DDBJ databases">
        <title>A novel bacterium of genus Amaricoccus, isolated from marine sediment.</title>
        <authorList>
            <person name="Huang H."/>
            <person name="Mo K."/>
            <person name="Hu Y."/>
        </authorList>
    </citation>
    <scope>NUCLEOTIDE SEQUENCE [LARGE SCALE GENOMIC DNA]</scope>
    <source>
        <strain evidence="1 2">HB172011</strain>
    </source>
</reference>
<dbReference type="OrthoDB" id="9799937at2"/>
<dbReference type="Gene3D" id="3.20.170.20">
    <property type="entry name" value="Protein of unknown function DUF952"/>
    <property type="match status" value="1"/>
</dbReference>
<dbReference type="EMBL" id="VFRP01000004">
    <property type="protein sequence ID" value="TPE52157.1"/>
    <property type="molecule type" value="Genomic_DNA"/>
</dbReference>
<comment type="caution">
    <text evidence="1">The sequence shown here is derived from an EMBL/GenBank/DDBJ whole genome shotgun (WGS) entry which is preliminary data.</text>
</comment>
<dbReference type="RefSeq" id="WP_140453399.1">
    <property type="nucleotide sequence ID" value="NZ_VFRP01000004.1"/>
</dbReference>
<dbReference type="Pfam" id="PF06108">
    <property type="entry name" value="DUF952"/>
    <property type="match status" value="1"/>
</dbReference>
<dbReference type="InterPro" id="IPR009297">
    <property type="entry name" value="DUF952"/>
</dbReference>
<sequence>MLIFKVFRAPEWADLVENGTTPGSAVDRSDGFVHFSTATQLPETLRRHFAGDTGLVLVAMKASLGGPWLRWEPSRGGDLFPHLYRDLELSDVHWSRDLPDDPAERQLPVEPTCA</sequence>
<gene>
    <name evidence="1" type="ORF">FJM51_06955</name>
</gene>
<dbReference type="SUPFAM" id="SSF56399">
    <property type="entry name" value="ADP-ribosylation"/>
    <property type="match status" value="1"/>
</dbReference>
<proteinExistence type="predicted"/>
<accession>A0A501WXI5</accession>
<name>A0A501WXI5_9RHOB</name>
<dbReference type="AlphaFoldDB" id="A0A501WXI5"/>
<evidence type="ECO:0000313" key="1">
    <source>
        <dbReference type="EMBL" id="TPE52157.1"/>
    </source>
</evidence>
<dbReference type="PANTHER" id="PTHR34129:SF1">
    <property type="entry name" value="DUF952 DOMAIN-CONTAINING PROTEIN"/>
    <property type="match status" value="1"/>
</dbReference>
<protein>
    <submittedName>
        <fullName evidence="1">DUF952 domain-containing protein</fullName>
    </submittedName>
</protein>